<protein>
    <submittedName>
        <fullName evidence="1">Uncharacterized protein</fullName>
    </submittedName>
</protein>
<proteinExistence type="predicted"/>
<dbReference type="Proteomes" id="UP001218638">
    <property type="component" value="Chromosome"/>
</dbReference>
<reference evidence="1" key="1">
    <citation type="submission" date="2023-03" db="EMBL/GenBank/DDBJ databases">
        <title>Lomoglobus Profundus gen. nov., sp. nov., a novel member of the phylum Verrucomicrobia, isolated from deep-marine sediment of South China Sea.</title>
        <authorList>
            <person name="Ahmad T."/>
            <person name="Ishaq S.E."/>
            <person name="Wang F."/>
        </authorList>
    </citation>
    <scope>NUCLEOTIDE SEQUENCE</scope>
    <source>
        <strain evidence="1">LMO-M01</strain>
    </source>
</reference>
<keyword evidence="2" id="KW-1185">Reference proteome</keyword>
<organism evidence="1 2">
    <name type="scientific">Synoicihabitans lomoniglobus</name>
    <dbReference type="NCBI Taxonomy" id="2909285"/>
    <lineage>
        <taxon>Bacteria</taxon>
        <taxon>Pseudomonadati</taxon>
        <taxon>Verrucomicrobiota</taxon>
        <taxon>Opitutia</taxon>
        <taxon>Opitutales</taxon>
        <taxon>Opitutaceae</taxon>
        <taxon>Synoicihabitans</taxon>
    </lineage>
</organism>
<evidence type="ECO:0000313" key="1">
    <source>
        <dbReference type="EMBL" id="WED66226.1"/>
    </source>
</evidence>
<gene>
    <name evidence="1" type="ORF">PXH66_05120</name>
</gene>
<accession>A0AAF0I6Q4</accession>
<dbReference type="EMBL" id="CP119075">
    <property type="protein sequence ID" value="WED66226.1"/>
    <property type="molecule type" value="Genomic_DNA"/>
</dbReference>
<name>A0AAF0I6Q4_9BACT</name>
<dbReference type="RefSeq" id="WP_330928485.1">
    <property type="nucleotide sequence ID" value="NZ_CP119075.1"/>
</dbReference>
<evidence type="ECO:0000313" key="2">
    <source>
        <dbReference type="Proteomes" id="UP001218638"/>
    </source>
</evidence>
<dbReference type="KEGG" id="slom:PXH66_05120"/>
<dbReference type="PROSITE" id="PS51257">
    <property type="entry name" value="PROKAR_LIPOPROTEIN"/>
    <property type="match status" value="1"/>
</dbReference>
<dbReference type="AlphaFoldDB" id="A0AAF0I6Q4"/>
<sequence length="75" mass="7653">MPLVRFSKFAIAVTAVLFLAGCGAVPLAQQRLVSKTEMTFERSAAGHPSSNLVSQIEPGLASSGGAQAAGCTSCR</sequence>